<keyword evidence="9" id="KW-1185">Reference proteome</keyword>
<dbReference type="AlphaFoldDB" id="A0AA39IF27"/>
<evidence type="ECO:0000256" key="1">
    <source>
        <dbReference type="ARBA" id="ARBA00001946"/>
    </source>
</evidence>
<comment type="caution">
    <text evidence="8">The sequence shown here is derived from an EMBL/GenBank/DDBJ whole genome shotgun (WGS) entry which is preliminary data.</text>
</comment>
<dbReference type="InterPro" id="IPR008949">
    <property type="entry name" value="Isoprenoid_synthase_dom_sf"/>
</dbReference>
<keyword evidence="4" id="KW-0460">Magnesium</keyword>
<dbReference type="EMBL" id="JAUCMV010000001">
    <property type="protein sequence ID" value="KAK0422475.1"/>
    <property type="molecule type" value="Genomic_DNA"/>
</dbReference>
<dbReference type="Proteomes" id="UP001175271">
    <property type="component" value="Unassembled WGS sequence"/>
</dbReference>
<organism evidence="8 9">
    <name type="scientific">Steinernema hermaphroditum</name>
    <dbReference type="NCBI Taxonomy" id="289476"/>
    <lineage>
        <taxon>Eukaryota</taxon>
        <taxon>Metazoa</taxon>
        <taxon>Ecdysozoa</taxon>
        <taxon>Nematoda</taxon>
        <taxon>Chromadorea</taxon>
        <taxon>Rhabditida</taxon>
        <taxon>Tylenchina</taxon>
        <taxon>Panagrolaimomorpha</taxon>
        <taxon>Strongyloidoidea</taxon>
        <taxon>Steinernematidae</taxon>
        <taxon>Steinernema</taxon>
    </lineage>
</organism>
<sequence length="330" mass="37231">MATQVAIEQALLASKRLLTAGITAGLEGSRAERVRTRMETLFEETVVGGKYERSRLLVDAYLALKPQGDFAAAVQLSTSIEFMQAFFLVMDDVMDQSETRRGKSCWYRRPDVGLKAINDGLVLEQAADLVVPEHPNKEAMLAAIRQTKTMTVAGQAFDIECEGLNDCTWTDYAQLVERKTSHYTYFCPVQLAMLLADVSRGVPDVRRVCYDIGYLFQSQDDFLDVFGDEKVTGKVGTDLKEGKCTWVTCRALEKASPEDMKILRDNFGKSDDESVFILKAVMRRLHIDNDFQKFQTSFAATVETNIRRLPVVELQPVLLDAVKRIMNRRK</sequence>
<dbReference type="Pfam" id="PF00348">
    <property type="entry name" value="polyprenyl_synt"/>
    <property type="match status" value="1"/>
</dbReference>
<keyword evidence="2 7" id="KW-0808">Transferase</keyword>
<reference evidence="8" key="1">
    <citation type="submission" date="2023-06" db="EMBL/GenBank/DDBJ databases">
        <title>Genomic analysis of the entomopathogenic nematode Steinernema hermaphroditum.</title>
        <authorList>
            <person name="Schwarz E.M."/>
            <person name="Heppert J.K."/>
            <person name="Baniya A."/>
            <person name="Schwartz H.T."/>
            <person name="Tan C.-H."/>
            <person name="Antoshechkin I."/>
            <person name="Sternberg P.W."/>
            <person name="Goodrich-Blair H."/>
            <person name="Dillman A.R."/>
        </authorList>
    </citation>
    <scope>NUCLEOTIDE SEQUENCE</scope>
    <source>
        <strain evidence="8">PS9179</strain>
        <tissue evidence="8">Whole animal</tissue>
    </source>
</reference>
<evidence type="ECO:0000256" key="2">
    <source>
        <dbReference type="ARBA" id="ARBA00022679"/>
    </source>
</evidence>
<dbReference type="PANTHER" id="PTHR11525">
    <property type="entry name" value="FARNESYL-PYROPHOSPHATE SYNTHETASE"/>
    <property type="match status" value="1"/>
</dbReference>
<evidence type="ECO:0000256" key="5">
    <source>
        <dbReference type="ARBA" id="ARBA00033740"/>
    </source>
</evidence>
<dbReference type="InterPro" id="IPR039702">
    <property type="entry name" value="FPS1-like"/>
</dbReference>
<dbReference type="InterPro" id="IPR033749">
    <property type="entry name" value="Polyprenyl_synt_CS"/>
</dbReference>
<evidence type="ECO:0000256" key="3">
    <source>
        <dbReference type="ARBA" id="ARBA00022723"/>
    </source>
</evidence>
<evidence type="ECO:0000256" key="6">
    <source>
        <dbReference type="ARBA" id="ARBA00034546"/>
    </source>
</evidence>
<dbReference type="GO" id="GO:0004161">
    <property type="term" value="F:dimethylallyltranstransferase activity"/>
    <property type="evidence" value="ECO:0007669"/>
    <property type="project" value="TreeGrafter"/>
</dbReference>
<dbReference type="GO" id="GO:0004337">
    <property type="term" value="F:(2E,6E)-farnesyl diphosphate synthase activity"/>
    <property type="evidence" value="ECO:0007669"/>
    <property type="project" value="TreeGrafter"/>
</dbReference>
<dbReference type="SUPFAM" id="SSF48576">
    <property type="entry name" value="Terpenoid synthases"/>
    <property type="match status" value="1"/>
</dbReference>
<accession>A0AA39IF27</accession>
<dbReference type="PANTHER" id="PTHR11525:SF0">
    <property type="entry name" value="FARNESYL PYROPHOSPHATE SYNTHASE"/>
    <property type="match status" value="1"/>
</dbReference>
<evidence type="ECO:0000313" key="9">
    <source>
        <dbReference type="Proteomes" id="UP001175271"/>
    </source>
</evidence>
<dbReference type="GO" id="GO:0046872">
    <property type="term" value="F:metal ion binding"/>
    <property type="evidence" value="ECO:0007669"/>
    <property type="project" value="UniProtKB-KW"/>
</dbReference>
<dbReference type="InterPro" id="IPR000092">
    <property type="entry name" value="Polyprenyl_synt"/>
</dbReference>
<protein>
    <recommendedName>
        <fullName evidence="6">Farnesyl pyrophosphate synthase</fullName>
    </recommendedName>
</protein>
<proteinExistence type="inferred from homology"/>
<dbReference type="GO" id="GO:0045337">
    <property type="term" value="P:farnesyl diphosphate biosynthetic process"/>
    <property type="evidence" value="ECO:0007669"/>
    <property type="project" value="TreeGrafter"/>
</dbReference>
<dbReference type="GO" id="GO:0042811">
    <property type="term" value="P:pheromone biosynthetic process"/>
    <property type="evidence" value="ECO:0007669"/>
    <property type="project" value="UniProtKB-ARBA"/>
</dbReference>
<gene>
    <name evidence="8" type="ORF">QR680_007594</name>
</gene>
<evidence type="ECO:0000256" key="4">
    <source>
        <dbReference type="ARBA" id="ARBA00022842"/>
    </source>
</evidence>
<comment type="similarity">
    <text evidence="7">Belongs to the FPP/GGPP synthase family.</text>
</comment>
<dbReference type="Gene3D" id="1.10.600.10">
    <property type="entry name" value="Farnesyl Diphosphate Synthase"/>
    <property type="match status" value="1"/>
</dbReference>
<dbReference type="SFLD" id="SFLDS00005">
    <property type="entry name" value="Isoprenoid_Synthase_Type_I"/>
    <property type="match status" value="1"/>
</dbReference>
<dbReference type="PROSITE" id="PS00723">
    <property type="entry name" value="POLYPRENYL_SYNTHASE_1"/>
    <property type="match status" value="1"/>
</dbReference>
<evidence type="ECO:0000313" key="8">
    <source>
        <dbReference type="EMBL" id="KAK0422475.1"/>
    </source>
</evidence>
<evidence type="ECO:0000256" key="7">
    <source>
        <dbReference type="RuleBase" id="RU004466"/>
    </source>
</evidence>
<keyword evidence="3" id="KW-0479">Metal-binding</keyword>
<comment type="pathway">
    <text evidence="5">Pheromone biosynthesis.</text>
</comment>
<comment type="cofactor">
    <cofactor evidence="1">
        <name>Mg(2+)</name>
        <dbReference type="ChEBI" id="CHEBI:18420"/>
    </cofactor>
</comment>
<dbReference type="GO" id="GO:0005737">
    <property type="term" value="C:cytoplasm"/>
    <property type="evidence" value="ECO:0007669"/>
    <property type="project" value="TreeGrafter"/>
</dbReference>
<dbReference type="CDD" id="cd00685">
    <property type="entry name" value="Trans_IPPS_HT"/>
    <property type="match status" value="1"/>
</dbReference>
<name>A0AA39IF27_9BILA</name>